<dbReference type="PANTHER" id="PTHR34309">
    <property type="entry name" value="SLR1406 PROTEIN"/>
    <property type="match status" value="1"/>
</dbReference>
<sequence>MKPMAVAVLDNRGSVRALACEDGAGTGHSNIAIGKANAAISVNIGTRALSQSAVERPYYVAGLVAAVGQFIPLPGGVLVRDDSGAIIGAVGVTGDTADNDEVVAIEGVRSSGLTADAGE</sequence>
<organism evidence="1 2">
    <name type="scientific">Rhizobium esperanzae</name>
    <dbReference type="NCBI Taxonomy" id="1967781"/>
    <lineage>
        <taxon>Bacteria</taxon>
        <taxon>Pseudomonadati</taxon>
        <taxon>Pseudomonadota</taxon>
        <taxon>Alphaproteobacteria</taxon>
        <taxon>Hyphomicrobiales</taxon>
        <taxon>Rhizobiaceae</taxon>
        <taxon>Rhizobium/Agrobacterium group</taxon>
        <taxon>Rhizobium</taxon>
    </lineage>
</organism>
<dbReference type="EMBL" id="JACIFY010000003">
    <property type="protein sequence ID" value="MBB4234725.1"/>
    <property type="molecule type" value="Genomic_DNA"/>
</dbReference>
<evidence type="ECO:0000313" key="2">
    <source>
        <dbReference type="Proteomes" id="UP000540909"/>
    </source>
</evidence>
<protein>
    <submittedName>
        <fullName evidence="1">Uncharacterized protein GlcG (DUF336 family)</fullName>
    </submittedName>
</protein>
<proteinExistence type="predicted"/>
<dbReference type="AlphaFoldDB" id="A0A7W6R0V8"/>
<dbReference type="SUPFAM" id="SSF143744">
    <property type="entry name" value="GlcG-like"/>
    <property type="match status" value="1"/>
</dbReference>
<accession>A0A7W6R0V8</accession>
<dbReference type="Proteomes" id="UP000540909">
    <property type="component" value="Unassembled WGS sequence"/>
</dbReference>
<dbReference type="InterPro" id="IPR038084">
    <property type="entry name" value="PduO/GlcC-like_sf"/>
</dbReference>
<dbReference type="PANTHER" id="PTHR34309:SF10">
    <property type="entry name" value="SLR1406 PROTEIN"/>
    <property type="match status" value="1"/>
</dbReference>
<gene>
    <name evidence="1" type="ORF">GGD57_001281</name>
</gene>
<dbReference type="InterPro" id="IPR052517">
    <property type="entry name" value="GlcG_carb_metab_protein"/>
</dbReference>
<dbReference type="Gene3D" id="3.30.450.150">
    <property type="entry name" value="Haem-degrading domain"/>
    <property type="match status" value="1"/>
</dbReference>
<dbReference type="InterPro" id="IPR005624">
    <property type="entry name" value="PduO/GlcC-like"/>
</dbReference>
<comment type="caution">
    <text evidence="1">The sequence shown here is derived from an EMBL/GenBank/DDBJ whole genome shotgun (WGS) entry which is preliminary data.</text>
</comment>
<dbReference type="Pfam" id="PF03928">
    <property type="entry name" value="HbpS-like"/>
    <property type="match status" value="1"/>
</dbReference>
<name>A0A7W6R0V8_9HYPH</name>
<evidence type="ECO:0000313" key="1">
    <source>
        <dbReference type="EMBL" id="MBB4234725.1"/>
    </source>
</evidence>
<reference evidence="1 2" key="1">
    <citation type="submission" date="2020-08" db="EMBL/GenBank/DDBJ databases">
        <title>Genomic Encyclopedia of Type Strains, Phase IV (KMG-V): Genome sequencing to study the core and pangenomes of soil and plant-associated prokaryotes.</title>
        <authorList>
            <person name="Whitman W."/>
        </authorList>
    </citation>
    <scope>NUCLEOTIDE SEQUENCE [LARGE SCALE GENOMIC DNA]</scope>
    <source>
        <strain evidence="1 2">SEMIA 4089</strain>
    </source>
</reference>